<protein>
    <submittedName>
        <fullName evidence="1">Uncharacterized protein</fullName>
    </submittedName>
</protein>
<accession>A0ABD0K511</accession>
<comment type="caution">
    <text evidence="1">The sequence shown here is derived from an EMBL/GenBank/DDBJ whole genome shotgun (WGS) entry which is preliminary data.</text>
</comment>
<organism evidence="1 2">
    <name type="scientific">Batillaria attramentaria</name>
    <dbReference type="NCBI Taxonomy" id="370345"/>
    <lineage>
        <taxon>Eukaryota</taxon>
        <taxon>Metazoa</taxon>
        <taxon>Spiralia</taxon>
        <taxon>Lophotrochozoa</taxon>
        <taxon>Mollusca</taxon>
        <taxon>Gastropoda</taxon>
        <taxon>Caenogastropoda</taxon>
        <taxon>Sorbeoconcha</taxon>
        <taxon>Cerithioidea</taxon>
        <taxon>Batillariidae</taxon>
        <taxon>Batillaria</taxon>
    </lineage>
</organism>
<name>A0ABD0K511_9CAEN</name>
<keyword evidence="2" id="KW-1185">Reference proteome</keyword>
<evidence type="ECO:0000313" key="2">
    <source>
        <dbReference type="Proteomes" id="UP001519460"/>
    </source>
</evidence>
<reference evidence="1 2" key="1">
    <citation type="journal article" date="2023" name="Sci. Data">
        <title>Genome assembly of the Korean intertidal mud-creeper Batillaria attramentaria.</title>
        <authorList>
            <person name="Patra A.K."/>
            <person name="Ho P.T."/>
            <person name="Jun S."/>
            <person name="Lee S.J."/>
            <person name="Kim Y."/>
            <person name="Won Y.J."/>
        </authorList>
    </citation>
    <scope>NUCLEOTIDE SEQUENCE [LARGE SCALE GENOMIC DNA]</scope>
    <source>
        <strain evidence="1">Wonlab-2016</strain>
    </source>
</reference>
<sequence>MTETESVVKEREEKVRLPRVLSENPVVTPEISLTAFTPYPHPNRTLQITKSYVIPREFDGCSGATYWAGLFRSLCFHLADDRVLSLLPCDVAVARAVCESMSDSS</sequence>
<dbReference type="AlphaFoldDB" id="A0ABD0K511"/>
<dbReference type="Proteomes" id="UP001519460">
    <property type="component" value="Unassembled WGS sequence"/>
</dbReference>
<evidence type="ECO:0000313" key="1">
    <source>
        <dbReference type="EMBL" id="KAK7482495.1"/>
    </source>
</evidence>
<proteinExistence type="predicted"/>
<gene>
    <name evidence="1" type="ORF">BaRGS_00026312</name>
</gene>
<dbReference type="EMBL" id="JACVVK020000244">
    <property type="protein sequence ID" value="KAK7482495.1"/>
    <property type="molecule type" value="Genomic_DNA"/>
</dbReference>